<dbReference type="AlphaFoldDB" id="A0AB39X8W0"/>
<reference evidence="2" key="1">
    <citation type="submission" date="2024-07" db="EMBL/GenBank/DDBJ databases">
        <title>Whole genome sequence of bacterial strains from algal surface.</title>
        <authorList>
            <person name="Kumar P."/>
        </authorList>
    </citation>
    <scope>NUCLEOTIDE SEQUENCE</scope>
    <source>
        <strain evidence="2">PP-1MA</strain>
    </source>
</reference>
<evidence type="ECO:0000256" key="1">
    <source>
        <dbReference type="SAM" id="Phobius"/>
    </source>
</evidence>
<dbReference type="InterPro" id="IPR045584">
    <property type="entry name" value="Pilin-like"/>
</dbReference>
<keyword evidence="1" id="KW-0812">Transmembrane</keyword>
<keyword evidence="1" id="KW-1133">Transmembrane helix</keyword>
<dbReference type="Pfam" id="PF07963">
    <property type="entry name" value="N_methyl"/>
    <property type="match status" value="1"/>
</dbReference>
<protein>
    <submittedName>
        <fullName evidence="2">Type II secretion system protein</fullName>
    </submittedName>
</protein>
<dbReference type="Gene3D" id="3.30.700.10">
    <property type="entry name" value="Glycoprotein, Type 4 Pilin"/>
    <property type="match status" value="1"/>
</dbReference>
<gene>
    <name evidence="2" type="ORF">AB8S08_01450</name>
</gene>
<dbReference type="RefSeq" id="WP_369743174.1">
    <property type="nucleotide sequence ID" value="NZ_CP165718.1"/>
</dbReference>
<dbReference type="EMBL" id="CP165718">
    <property type="protein sequence ID" value="XDV09895.1"/>
    <property type="molecule type" value="Genomic_DNA"/>
</dbReference>
<proteinExistence type="predicted"/>
<name>A0AB39X8W0_9GAMM</name>
<dbReference type="NCBIfam" id="TIGR02532">
    <property type="entry name" value="IV_pilin_GFxxxE"/>
    <property type="match status" value="1"/>
</dbReference>
<accession>A0AB39X8W0</accession>
<evidence type="ECO:0000313" key="2">
    <source>
        <dbReference type="EMBL" id="XDV09895.1"/>
    </source>
</evidence>
<keyword evidence="1" id="KW-0472">Membrane</keyword>
<dbReference type="PROSITE" id="PS00409">
    <property type="entry name" value="PROKAR_NTER_METHYL"/>
    <property type="match status" value="1"/>
</dbReference>
<organism evidence="2">
    <name type="scientific">Pseudidiomarina sp. PP-1MA</name>
    <dbReference type="NCBI Taxonomy" id="3237706"/>
    <lineage>
        <taxon>Bacteria</taxon>
        <taxon>Pseudomonadati</taxon>
        <taxon>Pseudomonadota</taxon>
        <taxon>Gammaproteobacteria</taxon>
        <taxon>Alteromonadales</taxon>
        <taxon>Idiomarinaceae</taxon>
        <taxon>Pseudidiomarina</taxon>
    </lineage>
</organism>
<dbReference type="InterPro" id="IPR012902">
    <property type="entry name" value="N_methyl_site"/>
</dbReference>
<sequence length="172" mass="17771">MKTQQKGFTLIELIIVIVVLGILAVTAAPQFFNFAKDARVATLEGIQGSIKGANQMVYGRASIKGATLGASDVIVRGTSTVNTYNGYVQAADLESILDAADFEFIEKTAGDYTDTGTAGTPTTAGVYYVISSDITLSSADAAGVEAAACYLSYTDSATANNEPTIALVTTGC</sequence>
<dbReference type="SUPFAM" id="SSF54523">
    <property type="entry name" value="Pili subunits"/>
    <property type="match status" value="1"/>
</dbReference>
<feature type="transmembrane region" description="Helical" evidence="1">
    <location>
        <begin position="7"/>
        <end position="32"/>
    </location>
</feature>